<feature type="compositionally biased region" description="Basic and acidic residues" evidence="12">
    <location>
        <begin position="987"/>
        <end position="999"/>
    </location>
</feature>
<dbReference type="OMA" id="YHINTIP"/>
<evidence type="ECO:0000256" key="1">
    <source>
        <dbReference type="ARBA" id="ARBA00010779"/>
    </source>
</evidence>
<dbReference type="Pfam" id="PF08512">
    <property type="entry name" value="Rttp106-like_middle"/>
    <property type="match status" value="1"/>
</dbReference>
<feature type="domain" description="Histone chaperone RTT106/FACT complex subunit SPT16-like middle" evidence="15">
    <location>
        <begin position="805"/>
        <end position="894"/>
    </location>
</feature>
<evidence type="ECO:0000259" key="15">
    <source>
        <dbReference type="SMART" id="SM01287"/>
    </source>
</evidence>
<keyword evidence="8 10" id="KW-0234">DNA repair</keyword>
<dbReference type="InterPro" id="IPR011993">
    <property type="entry name" value="PH-like_dom_sf"/>
</dbReference>
<dbReference type="Gene3D" id="2.30.29.210">
    <property type="entry name" value="FACT complex subunit Spt16p/Cdc68p"/>
    <property type="match status" value="1"/>
</dbReference>
<dbReference type="InterPro" id="IPR000994">
    <property type="entry name" value="Pept_M24"/>
</dbReference>
<evidence type="ECO:0000256" key="8">
    <source>
        <dbReference type="ARBA" id="ARBA00023204"/>
    </source>
</evidence>
<evidence type="ECO:0000256" key="4">
    <source>
        <dbReference type="ARBA" id="ARBA00022763"/>
    </source>
</evidence>
<keyword evidence="5 10" id="KW-0805">Transcription regulation</keyword>
<dbReference type="Gene3D" id="2.30.29.30">
    <property type="entry name" value="Pleckstrin-homology domain (PH domain)/Phosphotyrosine-binding domain (PTB)"/>
    <property type="match status" value="1"/>
</dbReference>
<feature type="region of interest" description="Disordered" evidence="12">
    <location>
        <begin position="454"/>
        <end position="473"/>
    </location>
</feature>
<evidence type="ECO:0000256" key="7">
    <source>
        <dbReference type="ARBA" id="ARBA00023163"/>
    </source>
</evidence>
<dbReference type="OrthoDB" id="10251642at2759"/>
<dbReference type="GO" id="GO:0006368">
    <property type="term" value="P:transcription elongation by RNA polymerase II"/>
    <property type="evidence" value="ECO:0007669"/>
    <property type="project" value="TreeGrafter"/>
</dbReference>
<feature type="region of interest" description="Disordered" evidence="12">
    <location>
        <begin position="425"/>
        <end position="444"/>
    </location>
</feature>
<feature type="region of interest" description="Disordered" evidence="12">
    <location>
        <begin position="923"/>
        <end position="1022"/>
    </location>
</feature>
<dbReference type="PANTHER" id="PTHR13980:SF15">
    <property type="entry name" value="FACT COMPLEX SUBUNIT SPT16"/>
    <property type="match status" value="1"/>
</dbReference>
<evidence type="ECO:0000256" key="9">
    <source>
        <dbReference type="ARBA" id="ARBA00023242"/>
    </source>
</evidence>
<organism evidence="16 17">
    <name type="scientific">Stylonychia lemnae</name>
    <name type="common">Ciliate</name>
    <dbReference type="NCBI Taxonomy" id="5949"/>
    <lineage>
        <taxon>Eukaryota</taxon>
        <taxon>Sar</taxon>
        <taxon>Alveolata</taxon>
        <taxon>Ciliophora</taxon>
        <taxon>Intramacronucleata</taxon>
        <taxon>Spirotrichea</taxon>
        <taxon>Stichotrichia</taxon>
        <taxon>Sporadotrichida</taxon>
        <taxon>Oxytrichidae</taxon>
        <taxon>Stylonychinae</taxon>
        <taxon>Stylonychia</taxon>
    </lineage>
</organism>
<dbReference type="InterPro" id="IPR056595">
    <property type="entry name" value="Fact-SPT16_PH"/>
</dbReference>
<comment type="subcellular location">
    <subcellularLocation>
        <location evidence="10">Nucleus</location>
    </subcellularLocation>
    <subcellularLocation>
        <location evidence="10">Chromosome</location>
    </subcellularLocation>
</comment>
<feature type="compositionally biased region" description="Basic and acidic residues" evidence="12">
    <location>
        <begin position="426"/>
        <end position="444"/>
    </location>
</feature>
<dbReference type="GO" id="GO:0035101">
    <property type="term" value="C:FACT complex"/>
    <property type="evidence" value="ECO:0007669"/>
    <property type="project" value="UniProtKB-UniRule"/>
</dbReference>
<keyword evidence="9 10" id="KW-0539">Nucleus</keyword>
<proteinExistence type="inferred from homology"/>
<evidence type="ECO:0000259" key="14">
    <source>
        <dbReference type="SMART" id="SM01286"/>
    </source>
</evidence>
<dbReference type="GO" id="GO:0031491">
    <property type="term" value="F:nucleosome binding"/>
    <property type="evidence" value="ECO:0007669"/>
    <property type="project" value="TreeGrafter"/>
</dbReference>
<comment type="similarity">
    <text evidence="1 10">Belongs to the peptidase M24 family. SPT16 subfamily.</text>
</comment>
<dbReference type="Pfam" id="PF08644">
    <property type="entry name" value="SPT16"/>
    <property type="match status" value="1"/>
</dbReference>
<keyword evidence="17" id="KW-1185">Reference proteome</keyword>
<feature type="coiled-coil region" evidence="11">
    <location>
        <begin position="608"/>
        <end position="644"/>
    </location>
</feature>
<reference evidence="16 17" key="1">
    <citation type="submission" date="2014-06" db="EMBL/GenBank/DDBJ databases">
        <authorList>
            <person name="Swart Estienne"/>
        </authorList>
    </citation>
    <scope>NUCLEOTIDE SEQUENCE [LARGE SCALE GENOMIC DNA]</scope>
    <source>
        <strain evidence="16 17">130c</strain>
    </source>
</reference>
<evidence type="ECO:0000256" key="6">
    <source>
        <dbReference type="ARBA" id="ARBA00023054"/>
    </source>
</evidence>
<comment type="subunit">
    <text evidence="10">Component of the FACT complex.</text>
</comment>
<dbReference type="Pfam" id="PF00557">
    <property type="entry name" value="Peptidase_M24"/>
    <property type="match status" value="1"/>
</dbReference>
<keyword evidence="3 10" id="KW-0235">DNA replication</keyword>
<feature type="domain" description="FACT complex subunit SPT16 middle" evidence="14">
    <location>
        <begin position="527"/>
        <end position="681"/>
    </location>
</feature>
<keyword evidence="6 11" id="KW-0175">Coiled coil</keyword>
<dbReference type="FunCoup" id="A0A078B244">
    <property type="interactions" value="724"/>
</dbReference>
<dbReference type="Gene3D" id="3.40.350.10">
    <property type="entry name" value="Creatinase/prolidase N-terminal domain"/>
    <property type="match status" value="1"/>
</dbReference>
<keyword evidence="7 10" id="KW-0804">Transcription</keyword>
<evidence type="ECO:0000256" key="3">
    <source>
        <dbReference type="ARBA" id="ARBA00022705"/>
    </source>
</evidence>
<dbReference type="FunFam" id="2.30.29.210:FF:000001">
    <property type="entry name" value="FACT complex subunit spt16"/>
    <property type="match status" value="1"/>
</dbReference>
<dbReference type="InterPro" id="IPR036005">
    <property type="entry name" value="Creatinase/aminopeptidase-like"/>
</dbReference>
<keyword evidence="4 10" id="KW-0227">DNA damage</keyword>
<dbReference type="PANTHER" id="PTHR13980">
    <property type="entry name" value="CDC68 RELATED"/>
    <property type="match status" value="1"/>
</dbReference>
<protein>
    <recommendedName>
        <fullName evidence="10">FACT complex subunit</fullName>
    </recommendedName>
</protein>
<dbReference type="InterPro" id="IPR029148">
    <property type="entry name" value="FACT-SPT16_Nlobe"/>
</dbReference>
<comment type="function">
    <text evidence="10">Component of the FACT complex, a general chromatin factor that acts to reorganize nucleosomes. The FACT complex is involved in multiple processes that require DNA as a template such as mRNA elongation, DNA replication and DNA repair. During transcription elongation the FACT complex acts as a histone chaperone that both destabilizes and restores nucleosomal structure. It facilitates the passage of RNA polymerase II and transcription by promoting the dissociation of one histone H2A-H2B dimer from the nucleosome, then subsequently promotes the reestablishment of the nucleosome following the passage of RNA polymerase II.</text>
</comment>
<evidence type="ECO:0000256" key="2">
    <source>
        <dbReference type="ARBA" id="ARBA00022454"/>
    </source>
</evidence>
<evidence type="ECO:0000256" key="5">
    <source>
        <dbReference type="ARBA" id="ARBA00023015"/>
    </source>
</evidence>
<dbReference type="Gene3D" id="2.30.29.150">
    <property type="match status" value="1"/>
</dbReference>
<dbReference type="Pfam" id="PF24824">
    <property type="entry name" value="PH_SPT16"/>
    <property type="match status" value="1"/>
</dbReference>
<dbReference type="GO" id="GO:0006281">
    <property type="term" value="P:DNA repair"/>
    <property type="evidence" value="ECO:0007669"/>
    <property type="project" value="UniProtKB-UniRule"/>
</dbReference>
<dbReference type="InterPro" id="IPR040258">
    <property type="entry name" value="Spt16"/>
</dbReference>
<feature type="domain" description="FACT complex subunit SPT16 N-terminal lobe" evidence="13">
    <location>
        <begin position="7"/>
        <end position="163"/>
    </location>
</feature>
<dbReference type="InterPro" id="IPR013953">
    <property type="entry name" value="FACT_SPT16_M"/>
</dbReference>
<keyword evidence="2 10" id="KW-0158">Chromosome</keyword>
<dbReference type="Gene3D" id="3.90.230.10">
    <property type="entry name" value="Creatinase/methionine aminopeptidase superfamily"/>
    <property type="match status" value="1"/>
</dbReference>
<dbReference type="SMART" id="SM01287">
    <property type="entry name" value="Rtt106"/>
    <property type="match status" value="1"/>
</dbReference>
<dbReference type="Pfam" id="PF14826">
    <property type="entry name" value="FACT-Spt16_Nlob"/>
    <property type="match status" value="1"/>
</dbReference>
<dbReference type="FunFam" id="2.30.29.30:FF:000017">
    <property type="entry name" value="FACT complex subunit SPT16"/>
    <property type="match status" value="1"/>
</dbReference>
<feature type="compositionally biased region" description="Basic residues" evidence="12">
    <location>
        <begin position="1013"/>
        <end position="1022"/>
    </location>
</feature>
<evidence type="ECO:0000259" key="13">
    <source>
        <dbReference type="SMART" id="SM01285"/>
    </source>
</evidence>
<evidence type="ECO:0000313" key="16">
    <source>
        <dbReference type="EMBL" id="CDW87463.1"/>
    </source>
</evidence>
<dbReference type="AlphaFoldDB" id="A0A078B244"/>
<dbReference type="SMART" id="SM01285">
    <property type="entry name" value="FACT-Spt16_Nlob"/>
    <property type="match status" value="1"/>
</dbReference>
<dbReference type="InParanoid" id="A0A078B244"/>
<gene>
    <name evidence="16" type="primary">Contig12222.g13061</name>
    <name evidence="16" type="ORF">STYLEM_16568</name>
</gene>
<name>A0A078B244_STYLE</name>
<dbReference type="EMBL" id="CCKQ01015629">
    <property type="protein sequence ID" value="CDW87463.1"/>
    <property type="molecule type" value="Genomic_DNA"/>
</dbReference>
<accession>A0A078B244</accession>
<evidence type="ECO:0000256" key="12">
    <source>
        <dbReference type="SAM" id="MobiDB-lite"/>
    </source>
</evidence>
<feature type="compositionally biased region" description="Acidic residues" evidence="12">
    <location>
        <begin position="957"/>
        <end position="986"/>
    </location>
</feature>
<sequence length="1022" mass="117933">MSDQIKLDSQTFFEKVQKILQTWNQVHDSKDALLFVLGKIGDGSKRPLTSDFFIWLLNYEFPETILLITKEKIVFAVSPKKKQILDQMRQPEDYKGPSLEILVRDPKQDNTSEVIKQLLSHIKASPAKVGVFLKDQEDGEITQQVLQALEDKGMMKQELKDFIDKVNMVKIKPEVDNMRIAAKFVKWTFDNLVNEIEDIIEIEKQVKHETISKKVENMLEDEKKLDKFLKANPGVESTFLEYPLSVLVQSGDNFTLNKLNVQSDSNKLNHETIYLNVCGKYQDMNVMAGRTLIVNPQDDQKKAYNIAFEALDVVIKNLIVGQPIKNAYSEAKKFIKEKDSNLASRLHTNLGFGIGWYIKEDLLLINETNETLVRNNMAFHVKITLTEVNKKPSRSIIAIGETVLIDSEDVSLQYLKYFSQQDDEDVKMKDDNKNDKPSKDDILRNAKTDLFTSSRLRTKNVDQHNNEEQRKKSQEYLIAKKLEELKKRYENGEIVQTSKKEKVKKMGQIQSYQNEKQFPRDIKPGLLYVDKAHDSILVPVNQNSFVPFHVATIKNVSTTQEGQWTFLRLNFHIPGGSTLQFPAQNEPQSLFVKELTLKNLSRGGENHLNNAFKQIKDLIKKVKSQEQEENVKNNEAQVDSSEELITIKGKKELLENLVIRPNIVGKKTVGNLEIHQNGVRFTSQKGHNVDITFSNIKHAFYQPCAEDELIVIIHFHLKNPIMVGTKKVTDVQFFKEAGVAADDLDMKSARKRLNDMDELEQEERERQQKIKLNARFAGFVKLVEQVASKNRANIEFDIPFDEIDFYGCPNKSVVKVRPTKNCLIAISEYPFFVIDIDEIETVHFERLQFGIKNFDMAIIFKDFTNFKRINSIPIEHIETIKSYLDEIGIIYSESIIPMNWANVLQQIREDFEAFLEEGGWKFLQDDDQESDDEDEEDEDKEFVVEEDEVESLSSESDFSDDDDDDEMSSSDFDSEEELSEEGLSWEEMEKQAEEEDRRAAARRQGRDVPVLTSKRRPAGGRR</sequence>
<evidence type="ECO:0000256" key="11">
    <source>
        <dbReference type="SAM" id="Coils"/>
    </source>
</evidence>
<dbReference type="SUPFAM" id="SSF55920">
    <property type="entry name" value="Creatinase/aminopeptidase"/>
    <property type="match status" value="1"/>
</dbReference>
<dbReference type="InterPro" id="IPR029149">
    <property type="entry name" value="Creatin/AminoP/Spt16_N"/>
</dbReference>
<dbReference type="SMART" id="SM01286">
    <property type="entry name" value="SPT16"/>
    <property type="match status" value="1"/>
</dbReference>
<dbReference type="GO" id="GO:0006260">
    <property type="term" value="P:DNA replication"/>
    <property type="evidence" value="ECO:0007669"/>
    <property type="project" value="UniProtKB-KW"/>
</dbReference>
<feature type="compositionally biased region" description="Basic and acidic residues" evidence="12">
    <location>
        <begin position="459"/>
        <end position="473"/>
    </location>
</feature>
<dbReference type="InterPro" id="IPR013719">
    <property type="entry name" value="RTT106/SPT16-like_middle_dom"/>
</dbReference>
<feature type="compositionally biased region" description="Acidic residues" evidence="12">
    <location>
        <begin position="925"/>
        <end position="950"/>
    </location>
</feature>
<dbReference type="Proteomes" id="UP000039865">
    <property type="component" value="Unassembled WGS sequence"/>
</dbReference>
<evidence type="ECO:0000313" key="17">
    <source>
        <dbReference type="Proteomes" id="UP000039865"/>
    </source>
</evidence>
<evidence type="ECO:0000256" key="10">
    <source>
        <dbReference type="RuleBase" id="RU367052"/>
    </source>
</evidence>